<organism evidence="2 4">
    <name type="scientific">Paenibacillus odorifer</name>
    <dbReference type="NCBI Taxonomy" id="189426"/>
    <lineage>
        <taxon>Bacteria</taxon>
        <taxon>Bacillati</taxon>
        <taxon>Bacillota</taxon>
        <taxon>Bacilli</taxon>
        <taxon>Bacillales</taxon>
        <taxon>Paenibacillaceae</taxon>
        <taxon>Paenibacillus</taxon>
    </lineage>
</organism>
<comment type="caution">
    <text evidence="2">The sequence shown here is derived from an EMBL/GenBank/DDBJ whole genome shotgun (WGS) entry which is preliminary data.</text>
</comment>
<accession>A0A1R0Z7I2</accession>
<sequence length="116" mass="13200">MQDWEYNELIEYVDEVFINSINDGLNALQAGGRCLYELANVIEEGDTEKTIFYICLAHLQIDKGVLSSRIYEVVDSIVQVYDIDRFGNELGFDDAKDLSERIESVKTKLQTVAIIS</sequence>
<dbReference type="EMBL" id="MPTW01000044">
    <property type="protein sequence ID" value="OME64162.1"/>
    <property type="molecule type" value="Genomic_DNA"/>
</dbReference>
<dbReference type="OrthoDB" id="2468458at2"/>
<dbReference type="InterPro" id="IPR025678">
    <property type="entry name" value="Imm3"/>
</dbReference>
<evidence type="ECO:0000313" key="4">
    <source>
        <dbReference type="Proteomes" id="UP000187425"/>
    </source>
</evidence>
<dbReference type="EMBL" id="MPTD01000045">
    <property type="protein sequence ID" value="OMD44491.1"/>
    <property type="molecule type" value="Genomic_DNA"/>
</dbReference>
<proteinExistence type="predicted"/>
<reference evidence="2 4" key="1">
    <citation type="submission" date="2016-11" db="EMBL/GenBank/DDBJ databases">
        <title>Paenibacillus species isolates.</title>
        <authorList>
            <person name="Beno S.M."/>
        </authorList>
    </citation>
    <scope>NUCLEOTIDE SEQUENCE [LARGE SCALE GENOMIC DNA]</scope>
    <source>
        <strain evidence="2 4">FSL H7-0443</strain>
        <strain evidence="1 3">FSL R5-0923</strain>
    </source>
</reference>
<dbReference type="Proteomes" id="UP000187425">
    <property type="component" value="Unassembled WGS sequence"/>
</dbReference>
<dbReference type="RefSeq" id="WP_076287087.1">
    <property type="nucleotide sequence ID" value="NZ_MPTD01000045.1"/>
</dbReference>
<name>A0A1R0Z7I2_9BACL</name>
<gene>
    <name evidence="1" type="ORF">BSK51_30455</name>
    <name evidence="2" type="ORF">BSK65_29785</name>
</gene>
<dbReference type="Pfam" id="PF14425">
    <property type="entry name" value="Imm3"/>
    <property type="match status" value="1"/>
</dbReference>
<keyword evidence="3" id="KW-1185">Reference proteome</keyword>
<protein>
    <submittedName>
        <fullName evidence="2">Uncharacterized protein</fullName>
    </submittedName>
</protein>
<dbReference type="AlphaFoldDB" id="A0A1R0Z7I2"/>
<evidence type="ECO:0000313" key="2">
    <source>
        <dbReference type="EMBL" id="OME64162.1"/>
    </source>
</evidence>
<evidence type="ECO:0000313" key="3">
    <source>
        <dbReference type="Proteomes" id="UP000187313"/>
    </source>
</evidence>
<dbReference type="Proteomes" id="UP000187313">
    <property type="component" value="Unassembled WGS sequence"/>
</dbReference>
<evidence type="ECO:0000313" key="1">
    <source>
        <dbReference type="EMBL" id="OMD44491.1"/>
    </source>
</evidence>